<evidence type="ECO:0000313" key="7">
    <source>
        <dbReference type="EMBL" id="KAK0709143.1"/>
    </source>
</evidence>
<dbReference type="Pfam" id="PF04082">
    <property type="entry name" value="Fungal_trans"/>
    <property type="match status" value="1"/>
</dbReference>
<dbReference type="GO" id="GO:0000981">
    <property type="term" value="F:DNA-binding transcription factor activity, RNA polymerase II-specific"/>
    <property type="evidence" value="ECO:0007669"/>
    <property type="project" value="TreeGrafter"/>
</dbReference>
<keyword evidence="5" id="KW-0472">Membrane</keyword>
<dbReference type="Proteomes" id="UP001172101">
    <property type="component" value="Unassembled WGS sequence"/>
</dbReference>
<feature type="transmembrane region" description="Helical" evidence="5">
    <location>
        <begin position="262"/>
        <end position="283"/>
    </location>
</feature>
<proteinExistence type="predicted"/>
<reference evidence="7" key="1">
    <citation type="submission" date="2023-06" db="EMBL/GenBank/DDBJ databases">
        <title>Genome-scale phylogeny and comparative genomics of the fungal order Sordariales.</title>
        <authorList>
            <consortium name="Lawrence Berkeley National Laboratory"/>
            <person name="Hensen N."/>
            <person name="Bonometti L."/>
            <person name="Westerberg I."/>
            <person name="Brannstrom I.O."/>
            <person name="Guillou S."/>
            <person name="Cros-Aarteil S."/>
            <person name="Calhoun S."/>
            <person name="Haridas S."/>
            <person name="Kuo A."/>
            <person name="Mondo S."/>
            <person name="Pangilinan J."/>
            <person name="Riley R."/>
            <person name="LaButti K."/>
            <person name="Andreopoulos B."/>
            <person name="Lipzen A."/>
            <person name="Chen C."/>
            <person name="Yanf M."/>
            <person name="Daum C."/>
            <person name="Ng V."/>
            <person name="Clum A."/>
            <person name="Steindorff A."/>
            <person name="Ohm R."/>
            <person name="Martin F."/>
            <person name="Silar P."/>
            <person name="Natvig D."/>
            <person name="Lalanne C."/>
            <person name="Gautier V."/>
            <person name="Ament-velasquez S.L."/>
            <person name="Kruys A."/>
            <person name="Hutchinson M.I."/>
            <person name="Powell A.J."/>
            <person name="Barry K."/>
            <person name="Miller A.N."/>
            <person name="Grigoriev I.V."/>
            <person name="Debuchy R."/>
            <person name="Gladieux P."/>
            <person name="Thoren M.H."/>
            <person name="Johannesson H."/>
        </authorList>
    </citation>
    <scope>NUCLEOTIDE SEQUENCE</scope>
    <source>
        <strain evidence="7">SMH2392-1A</strain>
    </source>
</reference>
<feature type="domain" description="Xylanolytic transcriptional activator regulatory" evidence="6">
    <location>
        <begin position="350"/>
        <end position="426"/>
    </location>
</feature>
<gene>
    <name evidence="7" type="ORF">B0T26DRAFT_653152</name>
</gene>
<evidence type="ECO:0000256" key="4">
    <source>
        <dbReference type="SAM" id="MobiDB-lite"/>
    </source>
</evidence>
<dbReference type="GO" id="GO:0000435">
    <property type="term" value="P:positive regulation of transcription from RNA polymerase II promoter by galactose"/>
    <property type="evidence" value="ECO:0007669"/>
    <property type="project" value="TreeGrafter"/>
</dbReference>
<keyword evidence="5" id="KW-0812">Transmembrane</keyword>
<keyword evidence="2" id="KW-0804">Transcription</keyword>
<dbReference type="GeneID" id="85321697"/>
<feature type="compositionally biased region" description="Polar residues" evidence="4">
    <location>
        <begin position="67"/>
        <end position="82"/>
    </location>
</feature>
<evidence type="ECO:0000256" key="2">
    <source>
        <dbReference type="ARBA" id="ARBA00023163"/>
    </source>
</evidence>
<dbReference type="GO" id="GO:0005634">
    <property type="term" value="C:nucleus"/>
    <property type="evidence" value="ECO:0007669"/>
    <property type="project" value="TreeGrafter"/>
</dbReference>
<dbReference type="InterPro" id="IPR007219">
    <property type="entry name" value="XnlR_reg_dom"/>
</dbReference>
<keyword evidence="1" id="KW-0805">Transcription regulation</keyword>
<accession>A0AA40DRB7</accession>
<comment type="caution">
    <text evidence="7">The sequence shown here is derived from an EMBL/GenBank/DDBJ whole genome shotgun (WGS) entry which is preliminary data.</text>
</comment>
<keyword evidence="5" id="KW-1133">Transmembrane helix</keyword>
<sequence length="842" mass="92612">MSYSLADTRCSQCNGLKPCHTCIRRKLTCSYTSNNADYGLGESGGSPTKRRHIEASPPSINAALDGSESSPTYQAGNGQSQSWDEDEPNCQSNEGDSATSTPIVAVTALVPVSAPQPTSAHEHARKTSTSTSTAAPVRSNANGQSEETTIYTETRMLQDQTGRLLYIGDASTLSILQLIRIIVENTAGAEIAAPFIEDPKRFSIMENIIKFPENTRIPSFLPDKETTDILVESYFTNTCGLMEVFDKTTFINSVNACYKDQLFATNYFLCHLYLVLALGLLFATPIPGSREEIVIQKQLASKLDRAELFFRSARSMSDPGAGFEDADFWSIQALSLMTVYMLAVSKRNTAYAYLGMAVRSAYALGLHREETMNAFIFTPAEMKIRRNMWKTLFILDRFLAATLGRPTAISEDDCSCEIMPANDVGNMTLTGKPTDVVHAQSLNACVRACHVIGITLRVFSQRKISTSVVQDIADMSKDWERGPRANLQGRRLHSVPMDPAQGIATLHVNLLSLHSLILLTRQLFVMHNWKLTEQRSGLTKAIPTLDSPIAKYSEACVIASYQTVQLVQRARDARYLPQRNPFVIYFLFVASLIVFMNQFASLYYTDAYEKTASDAIALMEYCAESDPQAQRVLEIMHRFSIVVSKWTRNNTYEAPPLSEDLSNLYSQAPSPELRHAHTNSIPIVSSPHDRSSVMVKTSRQSSMSSPTGPRLPVSELLIPHPSASVRDTRMNGMSPPHVTPHSLPPLVNVRPSVSSHPVIDNSDLNGDIEFEFGVLWENYIGHVAPVSAVLAGPSNPAPHFPASILGSTSDPYAAHPLSPESRISPRSGIGANIPLFHSSNFG</sequence>
<dbReference type="RefSeq" id="XP_060292447.1">
    <property type="nucleotide sequence ID" value="XM_060438427.1"/>
</dbReference>
<evidence type="ECO:0000259" key="6">
    <source>
        <dbReference type="SMART" id="SM00906"/>
    </source>
</evidence>
<dbReference type="AlphaFoldDB" id="A0AA40DRB7"/>
<evidence type="ECO:0000256" key="3">
    <source>
        <dbReference type="ARBA" id="ARBA00023242"/>
    </source>
</evidence>
<feature type="compositionally biased region" description="Polar residues" evidence="4">
    <location>
        <begin position="89"/>
        <end position="98"/>
    </location>
</feature>
<keyword evidence="3" id="KW-0539">Nucleus</keyword>
<feature type="transmembrane region" description="Helical" evidence="5">
    <location>
        <begin position="582"/>
        <end position="604"/>
    </location>
</feature>
<organism evidence="7 8">
    <name type="scientific">Lasiosphaeria miniovina</name>
    <dbReference type="NCBI Taxonomy" id="1954250"/>
    <lineage>
        <taxon>Eukaryota</taxon>
        <taxon>Fungi</taxon>
        <taxon>Dikarya</taxon>
        <taxon>Ascomycota</taxon>
        <taxon>Pezizomycotina</taxon>
        <taxon>Sordariomycetes</taxon>
        <taxon>Sordariomycetidae</taxon>
        <taxon>Sordariales</taxon>
        <taxon>Lasiosphaeriaceae</taxon>
        <taxon>Lasiosphaeria</taxon>
    </lineage>
</organism>
<dbReference type="GO" id="GO:0008270">
    <property type="term" value="F:zinc ion binding"/>
    <property type="evidence" value="ECO:0007669"/>
    <property type="project" value="InterPro"/>
</dbReference>
<dbReference type="GO" id="GO:0006351">
    <property type="term" value="P:DNA-templated transcription"/>
    <property type="evidence" value="ECO:0007669"/>
    <property type="project" value="InterPro"/>
</dbReference>
<feature type="region of interest" description="Disordered" evidence="4">
    <location>
        <begin position="59"/>
        <end position="98"/>
    </location>
</feature>
<feature type="region of interest" description="Disordered" evidence="4">
    <location>
        <begin position="114"/>
        <end position="145"/>
    </location>
</feature>
<dbReference type="SMART" id="SM00906">
    <property type="entry name" value="Fungal_trans"/>
    <property type="match status" value="1"/>
</dbReference>
<evidence type="ECO:0000256" key="1">
    <source>
        <dbReference type="ARBA" id="ARBA00023015"/>
    </source>
</evidence>
<dbReference type="EMBL" id="JAUIRO010000006">
    <property type="protein sequence ID" value="KAK0709143.1"/>
    <property type="molecule type" value="Genomic_DNA"/>
</dbReference>
<evidence type="ECO:0000313" key="8">
    <source>
        <dbReference type="Proteomes" id="UP001172101"/>
    </source>
</evidence>
<evidence type="ECO:0000256" key="5">
    <source>
        <dbReference type="SAM" id="Phobius"/>
    </source>
</evidence>
<dbReference type="InterPro" id="IPR051127">
    <property type="entry name" value="Fungal_SecMet_Regulators"/>
</dbReference>
<protein>
    <submittedName>
        <fullName evidence="7">Fungal-specific transcription factor domain-containing protein</fullName>
    </submittedName>
</protein>
<dbReference type="PANTHER" id="PTHR47424">
    <property type="entry name" value="REGULATORY PROTEIN GAL4"/>
    <property type="match status" value="1"/>
</dbReference>
<name>A0AA40DRB7_9PEZI</name>
<dbReference type="CDD" id="cd12148">
    <property type="entry name" value="fungal_TF_MHR"/>
    <property type="match status" value="1"/>
</dbReference>
<keyword evidence="8" id="KW-1185">Reference proteome</keyword>
<dbReference type="PANTHER" id="PTHR47424:SF9">
    <property type="entry name" value="TAH-2"/>
    <property type="match status" value="1"/>
</dbReference>
<dbReference type="GO" id="GO:0000978">
    <property type="term" value="F:RNA polymerase II cis-regulatory region sequence-specific DNA binding"/>
    <property type="evidence" value="ECO:0007669"/>
    <property type="project" value="TreeGrafter"/>
</dbReference>